<sequence length="196" mass="21705">MTCKARESVAVVAAAPKSVSDRHQTSVEIIDGEIVVKAVVEEERGVEETAEKETMSMTTSRSFTNRSSTERWGLEETRRFYLGLQQFGTDFSLMQSLFPGRTQRELKNKYRREERHHGHLVALALDAPRQATDFVAVPLLLRDGGGFDARHRRRSPEEEKADEVSPPPPPASGVVVVGPPSVFDASADDEADLVSL</sequence>
<feature type="domain" description="Myb-like" evidence="2">
    <location>
        <begin position="68"/>
        <end position="116"/>
    </location>
</feature>
<comment type="caution">
    <text evidence="3">The sequence shown here is derived from an EMBL/GenBank/DDBJ whole genome shotgun (WGS) entry which is preliminary data.</text>
</comment>
<dbReference type="GO" id="GO:0001156">
    <property type="term" value="F:TFIIIC-class transcription factor complex binding"/>
    <property type="evidence" value="ECO:0007669"/>
    <property type="project" value="TreeGrafter"/>
</dbReference>
<evidence type="ECO:0000313" key="3">
    <source>
        <dbReference type="EMBL" id="KAJ8601614.1"/>
    </source>
</evidence>
<dbReference type="Proteomes" id="UP001230188">
    <property type="component" value="Unassembled WGS sequence"/>
</dbReference>
<dbReference type="InterPro" id="IPR039467">
    <property type="entry name" value="TFIIIB_B''_Myb"/>
</dbReference>
<dbReference type="InterPro" id="IPR009057">
    <property type="entry name" value="Homeodomain-like_sf"/>
</dbReference>
<protein>
    <recommendedName>
        <fullName evidence="2">Myb-like domain-containing protein</fullName>
    </recommendedName>
</protein>
<reference evidence="3" key="1">
    <citation type="submission" date="2023-01" db="EMBL/GenBank/DDBJ databases">
        <title>Metagenome sequencing of chrysophaentin producing Chrysophaeum taylorii.</title>
        <authorList>
            <person name="Davison J."/>
            <person name="Bewley C."/>
        </authorList>
    </citation>
    <scope>NUCLEOTIDE SEQUENCE</scope>
    <source>
        <strain evidence="3">NIES-1699</strain>
    </source>
</reference>
<dbReference type="AlphaFoldDB" id="A0AAD7UBZ7"/>
<accession>A0AAD7UBZ7</accession>
<dbReference type="PANTHER" id="PTHR22929">
    <property type="entry name" value="RNA POLYMERASE III TRANSCRIPTION INITIATION FACTOR B"/>
    <property type="match status" value="1"/>
</dbReference>
<organism evidence="3 4">
    <name type="scientific">Chrysophaeum taylorii</name>
    <dbReference type="NCBI Taxonomy" id="2483200"/>
    <lineage>
        <taxon>Eukaryota</taxon>
        <taxon>Sar</taxon>
        <taxon>Stramenopiles</taxon>
        <taxon>Ochrophyta</taxon>
        <taxon>Pelagophyceae</taxon>
        <taxon>Pelagomonadales</taxon>
        <taxon>Pelagomonadaceae</taxon>
        <taxon>Chrysophaeum</taxon>
    </lineage>
</organism>
<dbReference type="PANTHER" id="PTHR22929:SF0">
    <property type="entry name" value="TRANSCRIPTION FACTOR TFIIIB COMPONENT B'' HOMOLOG"/>
    <property type="match status" value="1"/>
</dbReference>
<evidence type="ECO:0000256" key="1">
    <source>
        <dbReference type="SAM" id="MobiDB-lite"/>
    </source>
</evidence>
<name>A0AAD7UBZ7_9STRA</name>
<dbReference type="GO" id="GO:0000126">
    <property type="term" value="C:transcription factor TFIIIB complex"/>
    <property type="evidence" value="ECO:0007669"/>
    <property type="project" value="TreeGrafter"/>
</dbReference>
<evidence type="ECO:0000313" key="4">
    <source>
        <dbReference type="Proteomes" id="UP001230188"/>
    </source>
</evidence>
<dbReference type="SUPFAM" id="SSF46689">
    <property type="entry name" value="Homeodomain-like"/>
    <property type="match status" value="1"/>
</dbReference>
<feature type="region of interest" description="Disordered" evidence="1">
    <location>
        <begin position="146"/>
        <end position="181"/>
    </location>
</feature>
<keyword evidence="4" id="KW-1185">Reference proteome</keyword>
<gene>
    <name evidence="3" type="ORF">CTAYLR_007250</name>
</gene>
<proteinExistence type="predicted"/>
<feature type="compositionally biased region" description="Low complexity" evidence="1">
    <location>
        <begin position="172"/>
        <end position="181"/>
    </location>
</feature>
<dbReference type="Pfam" id="PF15963">
    <property type="entry name" value="Myb_DNA-bind_7"/>
    <property type="match status" value="1"/>
</dbReference>
<dbReference type="Gene3D" id="1.10.10.60">
    <property type="entry name" value="Homeodomain-like"/>
    <property type="match status" value="1"/>
</dbReference>
<dbReference type="GO" id="GO:0070898">
    <property type="term" value="P:RNA polymerase III preinitiation complex assembly"/>
    <property type="evidence" value="ECO:0007669"/>
    <property type="project" value="TreeGrafter"/>
</dbReference>
<dbReference type="CDD" id="cd00167">
    <property type="entry name" value="SANT"/>
    <property type="match status" value="1"/>
</dbReference>
<evidence type="ECO:0000259" key="2">
    <source>
        <dbReference type="SMART" id="SM00717"/>
    </source>
</evidence>
<dbReference type="InterPro" id="IPR001005">
    <property type="entry name" value="SANT/Myb"/>
</dbReference>
<dbReference type="SMART" id="SM00717">
    <property type="entry name" value="SANT"/>
    <property type="match status" value="1"/>
</dbReference>
<dbReference type="EMBL" id="JAQMWT010000415">
    <property type="protein sequence ID" value="KAJ8601614.1"/>
    <property type="molecule type" value="Genomic_DNA"/>
</dbReference>